<evidence type="ECO:0000256" key="1">
    <source>
        <dbReference type="ARBA" id="ARBA00004173"/>
    </source>
</evidence>
<dbReference type="InterPro" id="IPR055063">
    <property type="entry name" value="Rib_mS39_PPR"/>
</dbReference>
<evidence type="ECO:0000256" key="5">
    <source>
        <dbReference type="SAM" id="MobiDB-lite"/>
    </source>
</evidence>
<dbReference type="GO" id="GO:0005739">
    <property type="term" value="C:mitochondrion"/>
    <property type="evidence" value="ECO:0007669"/>
    <property type="project" value="UniProtKB-SubCell"/>
</dbReference>
<accession>A0A0V0J891</accession>
<sequence>MLKSVRRDRLGLLLGFLHRTRLESSQAASVVAEDSGGTVEPPKRRYRDEVSVLRALSSTVEPATGLPDYRCLPEPWLGSSILSRTFLQAKAAGRNSARHVARSFLPNDLTALATELPRIDCLVPLQTAEFIRSQFDEGKISEEEAIDRLILLLHPKGAWSLYLDSKSHKSWKPEVLHRLLDLLCATNSGAGGANFFENLPFVDRGNLPDAEELYFARENRIFSRHLKFAPKNAKVIVSATSESSNSSPSTEDEVGEQKVEKVELDEAHKAEVSGYNETLFWLPNGPAEQLWADLPAELHTASAYCSMIRGAAKFDAADRAWILMEEARRAGHRLPLTVYNALLRCTPRLTAAAEAQDVWPCVQQVLGLIKVDNLVPNGETFSAILFALGRFLRESSIEGDQTTTAAAARKVSRPLDYAAKALGIFRAAKKRGIEPTLGLYANLIRTIMNSHPSNKFGSVSGYRMFDLLSDIIKDLERRWVVNPPSWTDILTRDDFDFVHAAMSSAQAENSSLLLLQRLYNLVHHNGDKRFLFSDSIASRDFYTRYCSSFLVHYHPPVTTPEAPVETTRVQAFVDLYRAHRQAMLSNQRVCGMFVQKMKQAIAKWNRELEGLRDEPSGAESLKQTAEKSSDAVLTDLSGASSLAFIELSNMLFDYAAVLTRLPPKLPLPFSEAILAFSVCENLAYVRSPEGSLFSLMSHEATTSAANAAAALLEVIRIHESRLPPQRFPLSSVELTGLVRMALLPVNLNAVPYSQQTVSHRQANERALDTARTLLGVAKKHSIVSDLGALELARTIWQTSGDELSERLWFVLEYMESLKYLSRRCLEHHFVPQFRKILDLAQSSLRQTATFDRDGGGMLSGLSDVEKDAFNRLQLILVLKKRFSPEVDASLSPSTSNPP</sequence>
<dbReference type="Gene3D" id="1.25.40.10">
    <property type="entry name" value="Tetratricopeptide repeat domain"/>
    <property type="match status" value="1"/>
</dbReference>
<gene>
    <name evidence="6" type="ORF">TR119437</name>
</gene>
<dbReference type="InterPro" id="IPR037387">
    <property type="entry name" value="PTCD3"/>
</dbReference>
<keyword evidence="4" id="KW-0496">Mitochondrion</keyword>
<dbReference type="PANTHER" id="PTHR16276:SF1">
    <property type="entry name" value="SMALL RIBOSOMAL SUBUNIT PROTEIN MS39"/>
    <property type="match status" value="1"/>
</dbReference>
<dbReference type="EMBL" id="GEEE01017647">
    <property type="protein sequence ID" value="JAP45578.1"/>
    <property type="molecule type" value="Transcribed_RNA"/>
</dbReference>
<protein>
    <submittedName>
        <fullName evidence="6">Uncharacterized protein</fullName>
    </submittedName>
</protein>
<evidence type="ECO:0000256" key="2">
    <source>
        <dbReference type="ARBA" id="ARBA00022737"/>
    </source>
</evidence>
<proteinExistence type="predicted"/>
<dbReference type="GO" id="GO:0019843">
    <property type="term" value="F:rRNA binding"/>
    <property type="evidence" value="ECO:0007669"/>
    <property type="project" value="InterPro"/>
</dbReference>
<feature type="region of interest" description="Disordered" evidence="5">
    <location>
        <begin position="239"/>
        <end position="258"/>
    </location>
</feature>
<organism evidence="6">
    <name type="scientific">Schistocephalus solidus</name>
    <name type="common">Tapeworm</name>
    <dbReference type="NCBI Taxonomy" id="70667"/>
    <lineage>
        <taxon>Eukaryota</taxon>
        <taxon>Metazoa</taxon>
        <taxon>Spiralia</taxon>
        <taxon>Lophotrochozoa</taxon>
        <taxon>Platyhelminthes</taxon>
        <taxon>Cestoda</taxon>
        <taxon>Eucestoda</taxon>
        <taxon>Diphyllobothriidea</taxon>
        <taxon>Diphyllobothriidae</taxon>
        <taxon>Schistocephalus</taxon>
    </lineage>
</organism>
<evidence type="ECO:0000313" key="6">
    <source>
        <dbReference type="EMBL" id="JAP61348.1"/>
    </source>
</evidence>
<dbReference type="GO" id="GO:0032543">
    <property type="term" value="P:mitochondrial translation"/>
    <property type="evidence" value="ECO:0007669"/>
    <property type="project" value="InterPro"/>
</dbReference>
<dbReference type="AlphaFoldDB" id="A0A0V0J891"/>
<dbReference type="Pfam" id="PF22330">
    <property type="entry name" value="Rib_mS39_PPR"/>
    <property type="match status" value="1"/>
</dbReference>
<name>A0A0V0J891_SCHSO</name>
<reference evidence="6" key="1">
    <citation type="submission" date="2016-01" db="EMBL/GenBank/DDBJ databases">
        <title>Reference transcriptome for the parasite Schistocephalus solidus: insights into the molecular evolution of parasitism.</title>
        <authorList>
            <person name="Hebert F.O."/>
            <person name="Grambauer S."/>
            <person name="Barber I."/>
            <person name="Landry C.R."/>
            <person name="Aubin-Horth N."/>
        </authorList>
    </citation>
    <scope>NUCLEOTIDE SEQUENCE</scope>
</reference>
<dbReference type="InterPro" id="IPR011990">
    <property type="entry name" value="TPR-like_helical_dom_sf"/>
</dbReference>
<evidence type="ECO:0000256" key="3">
    <source>
        <dbReference type="ARBA" id="ARBA00022946"/>
    </source>
</evidence>
<dbReference type="EMBL" id="GEEE01001877">
    <property type="protein sequence ID" value="JAP61348.1"/>
    <property type="molecule type" value="Transcribed_RNA"/>
</dbReference>
<keyword evidence="3" id="KW-0809">Transit peptide</keyword>
<comment type="subcellular location">
    <subcellularLocation>
        <location evidence="1">Mitochondrion</location>
    </subcellularLocation>
</comment>
<dbReference type="PANTHER" id="PTHR16276">
    <property type="entry name" value="PENTATRICOPEPTIDE REPEAT DOMAIN-CONTAINING PROTEIN 3"/>
    <property type="match status" value="1"/>
</dbReference>
<feature type="compositionally biased region" description="Low complexity" evidence="5">
    <location>
        <begin position="239"/>
        <end position="249"/>
    </location>
</feature>
<keyword evidence="2" id="KW-0677">Repeat</keyword>
<dbReference type="GO" id="GO:0043024">
    <property type="term" value="F:ribosomal small subunit binding"/>
    <property type="evidence" value="ECO:0007669"/>
    <property type="project" value="InterPro"/>
</dbReference>
<evidence type="ECO:0000256" key="4">
    <source>
        <dbReference type="ARBA" id="ARBA00023128"/>
    </source>
</evidence>